<gene>
    <name evidence="17" type="primary">flhF</name>
    <name evidence="17" type="ORF">BEI_3634</name>
</gene>
<dbReference type="EMBL" id="CP021435">
    <property type="protein sequence ID" value="ATJ84621.1"/>
    <property type="molecule type" value="Genomic_DNA"/>
</dbReference>
<dbReference type="GO" id="GO:0005525">
    <property type="term" value="F:GTP binding"/>
    <property type="evidence" value="ECO:0007669"/>
    <property type="project" value="UniProtKB-UniRule"/>
</dbReference>
<dbReference type="AlphaFoldDB" id="A0A291PCP6"/>
<evidence type="ECO:0000256" key="5">
    <source>
        <dbReference type="ARBA" id="ARBA00022475"/>
    </source>
</evidence>
<dbReference type="GO" id="GO:0005886">
    <property type="term" value="C:plasma membrane"/>
    <property type="evidence" value="ECO:0007669"/>
    <property type="project" value="UniProtKB-SubCell"/>
</dbReference>
<dbReference type="PANTHER" id="PTHR43134:SF3">
    <property type="entry name" value="FLAGELLAR BIOSYNTHESIS PROTEIN FLHF"/>
    <property type="match status" value="1"/>
</dbReference>
<dbReference type="RefSeq" id="WP_097790788.1">
    <property type="nucleotide sequence ID" value="NZ_CP021435.1"/>
</dbReference>
<evidence type="ECO:0000256" key="14">
    <source>
        <dbReference type="SAM" id="MobiDB-lite"/>
    </source>
</evidence>
<dbReference type="OrthoDB" id="9778554at2"/>
<dbReference type="Pfam" id="PF00448">
    <property type="entry name" value="SRP54"/>
    <property type="match status" value="1"/>
</dbReference>
<dbReference type="GO" id="GO:0005047">
    <property type="term" value="F:signal recognition particle binding"/>
    <property type="evidence" value="ECO:0007669"/>
    <property type="project" value="TreeGrafter"/>
</dbReference>
<dbReference type="NCBIfam" id="TIGR03499">
    <property type="entry name" value="FlhF"/>
    <property type="match status" value="1"/>
</dbReference>
<dbReference type="Proteomes" id="UP000219993">
    <property type="component" value="Chromosome"/>
</dbReference>
<feature type="domain" description="AAA+ ATPase" evidence="15">
    <location>
        <begin position="181"/>
        <end position="389"/>
    </location>
</feature>
<organism evidence="17 18">
    <name type="scientific">Halomonas beimenensis</name>
    <dbReference type="NCBI Taxonomy" id="475662"/>
    <lineage>
        <taxon>Bacteria</taxon>
        <taxon>Pseudomonadati</taxon>
        <taxon>Pseudomonadota</taxon>
        <taxon>Gammaproteobacteria</taxon>
        <taxon>Oceanospirillales</taxon>
        <taxon>Halomonadaceae</taxon>
        <taxon>Halomonas</taxon>
    </lineage>
</organism>
<comment type="subcellular location">
    <subcellularLocation>
        <location evidence="1">Cell membrane</location>
        <topology evidence="1">Peripheral membrane protein</topology>
        <orientation evidence="1">Cytoplasmic side</orientation>
    </subcellularLocation>
</comment>
<dbReference type="SMART" id="SM00382">
    <property type="entry name" value="AAA"/>
    <property type="match status" value="1"/>
</dbReference>
<keyword evidence="18" id="KW-1185">Reference proteome</keyword>
<comment type="function">
    <text evidence="12">Necessary for flagellar biosynthesis. May be involved in translocation of the flagellum.</text>
</comment>
<dbReference type="KEGG" id="hbe:BEI_3634"/>
<accession>A0A291PCP6</accession>
<name>A0A291PCP6_9GAMM</name>
<feature type="compositionally biased region" description="Pro residues" evidence="14">
    <location>
        <begin position="58"/>
        <end position="73"/>
    </location>
</feature>
<evidence type="ECO:0000256" key="10">
    <source>
        <dbReference type="ARBA" id="ARBA00023136"/>
    </source>
</evidence>
<dbReference type="InterPro" id="IPR003593">
    <property type="entry name" value="AAA+_ATPase"/>
</dbReference>
<keyword evidence="7" id="KW-1005">Bacterial flagellum biogenesis</keyword>
<evidence type="ECO:0000256" key="12">
    <source>
        <dbReference type="ARBA" id="ARBA00025337"/>
    </source>
</evidence>
<dbReference type="GO" id="GO:0003924">
    <property type="term" value="F:GTPase activity"/>
    <property type="evidence" value="ECO:0007669"/>
    <property type="project" value="UniProtKB-UniRule"/>
</dbReference>
<dbReference type="GO" id="GO:0006614">
    <property type="term" value="P:SRP-dependent cotranslational protein targeting to membrane"/>
    <property type="evidence" value="ECO:0007669"/>
    <property type="project" value="UniProtKB-UniRule"/>
</dbReference>
<keyword evidence="6" id="KW-0547">Nucleotide-binding</keyword>
<keyword evidence="9" id="KW-0342">GTP-binding</keyword>
<keyword evidence="10" id="KW-0472">Membrane</keyword>
<protein>
    <recommendedName>
        <fullName evidence="3 13">Flagellar biosynthesis protein FlhF</fullName>
    </recommendedName>
</protein>
<dbReference type="InterPro" id="IPR020006">
    <property type="entry name" value="FlhF"/>
</dbReference>
<dbReference type="GO" id="GO:0044781">
    <property type="term" value="P:bacterial-type flagellum organization"/>
    <property type="evidence" value="ECO:0007669"/>
    <property type="project" value="UniProtKB-UniRule"/>
</dbReference>
<evidence type="ECO:0000256" key="6">
    <source>
        <dbReference type="ARBA" id="ARBA00022741"/>
    </source>
</evidence>
<dbReference type="Gene3D" id="3.40.50.300">
    <property type="entry name" value="P-loop containing nucleotide triphosphate hydrolases"/>
    <property type="match status" value="1"/>
</dbReference>
<dbReference type="CDD" id="cd17873">
    <property type="entry name" value="FlhF"/>
    <property type="match status" value="1"/>
</dbReference>
<feature type="compositionally biased region" description="Low complexity" evidence="14">
    <location>
        <begin position="74"/>
        <end position="83"/>
    </location>
</feature>
<evidence type="ECO:0000256" key="9">
    <source>
        <dbReference type="ARBA" id="ARBA00023134"/>
    </source>
</evidence>
<evidence type="ECO:0000313" key="18">
    <source>
        <dbReference type="Proteomes" id="UP000219993"/>
    </source>
</evidence>
<dbReference type="GO" id="GO:0015031">
    <property type="term" value="P:protein transport"/>
    <property type="evidence" value="ECO:0007669"/>
    <property type="project" value="UniProtKB-KW"/>
</dbReference>
<keyword evidence="17" id="KW-0966">Cell projection</keyword>
<feature type="domain" description="SRP54-type proteins GTP-binding" evidence="16">
    <location>
        <begin position="182"/>
        <end position="380"/>
    </location>
</feature>
<evidence type="ECO:0000256" key="11">
    <source>
        <dbReference type="ARBA" id="ARBA00023225"/>
    </source>
</evidence>
<evidence type="ECO:0000259" key="15">
    <source>
        <dbReference type="SMART" id="SM00382"/>
    </source>
</evidence>
<comment type="similarity">
    <text evidence="2">Belongs to the GTP-binding SRP family.</text>
</comment>
<evidence type="ECO:0000256" key="1">
    <source>
        <dbReference type="ARBA" id="ARBA00004413"/>
    </source>
</evidence>
<keyword evidence="17" id="KW-0282">Flagellum</keyword>
<evidence type="ECO:0000256" key="2">
    <source>
        <dbReference type="ARBA" id="ARBA00008531"/>
    </source>
</evidence>
<keyword evidence="17" id="KW-0969">Cilium</keyword>
<proteinExistence type="inferred from homology"/>
<keyword evidence="8" id="KW-0653">Protein transport</keyword>
<dbReference type="InterPro" id="IPR047040">
    <property type="entry name" value="FlhF__GTPase_dom"/>
</dbReference>
<dbReference type="InterPro" id="IPR000897">
    <property type="entry name" value="SRP54_GTPase_dom"/>
</dbReference>
<feature type="region of interest" description="Disordered" evidence="14">
    <location>
        <begin position="49"/>
        <end position="83"/>
    </location>
</feature>
<dbReference type="InterPro" id="IPR027417">
    <property type="entry name" value="P-loop_NTPase"/>
</dbReference>
<keyword evidence="5" id="KW-1003">Cell membrane</keyword>
<dbReference type="FunFam" id="3.40.50.300:FF:000695">
    <property type="entry name" value="Flagellar biosynthesis regulator FlhF"/>
    <property type="match status" value="1"/>
</dbReference>
<evidence type="ECO:0000259" key="16">
    <source>
        <dbReference type="SMART" id="SM00962"/>
    </source>
</evidence>
<evidence type="ECO:0000256" key="4">
    <source>
        <dbReference type="ARBA" id="ARBA00022448"/>
    </source>
</evidence>
<dbReference type="SMART" id="SM00962">
    <property type="entry name" value="SRP54"/>
    <property type="match status" value="1"/>
</dbReference>
<keyword evidence="11" id="KW-1006">Bacterial flagellum protein export</keyword>
<evidence type="ECO:0000256" key="3">
    <source>
        <dbReference type="ARBA" id="ARBA00014919"/>
    </source>
</evidence>
<dbReference type="SUPFAM" id="SSF52540">
    <property type="entry name" value="P-loop containing nucleoside triphosphate hydrolases"/>
    <property type="match status" value="1"/>
</dbReference>
<dbReference type="PANTHER" id="PTHR43134">
    <property type="entry name" value="SIGNAL RECOGNITION PARTICLE RECEPTOR SUBUNIT ALPHA"/>
    <property type="match status" value="1"/>
</dbReference>
<keyword evidence="4" id="KW-0813">Transport</keyword>
<evidence type="ECO:0000256" key="7">
    <source>
        <dbReference type="ARBA" id="ARBA00022795"/>
    </source>
</evidence>
<evidence type="ECO:0000313" key="17">
    <source>
        <dbReference type="EMBL" id="ATJ84621.1"/>
    </source>
</evidence>
<evidence type="ECO:0000256" key="13">
    <source>
        <dbReference type="NCBIfam" id="TIGR03499"/>
    </source>
</evidence>
<reference evidence="17 18" key="1">
    <citation type="journal article" date="2017" name="Sci. Rep.">
        <title>Revealing the Saline Adaptation Strategies of the Halophilic Bacterium Halomonas beimenensis through High-throughput Omics and Transposon Mutagenesis Approaches.</title>
        <authorList>
            <person name="Chen Y.H."/>
            <person name="Lin S.S."/>
            <person name="Shyu Y.T."/>
        </authorList>
    </citation>
    <scope>NUCLEOTIDE SEQUENCE [LARGE SCALE GENOMIC DNA]</scope>
    <source>
        <strain evidence="17 18">NTU-111</strain>
    </source>
</reference>
<evidence type="ECO:0000256" key="8">
    <source>
        <dbReference type="ARBA" id="ARBA00022927"/>
    </source>
</evidence>
<sequence>MSVMRFVGATSREAMRQVRAAMVEDALILANRHTEAGVEILAMADEAVEAMSEQAAPAPAPPPEAEPPSPAAAPPHAEAAGPAADFQAMSERLLREMQDMRSLLAGEPSPGPSPVESGQGTLARTLREAGFGRTVAAELLQGLPQALAGPEGEGEAGRAWLARRLAARLDADTAAETFFDTPGILALVGPTGVGKTTTTAKLAARFVRRHGAENVALVTTDGFRVGAHEQLRIYAELLGIPLHALAPEQSIDDLLAELAGRRFVIIDTVGMSQRDRRIIAQAAQLQGGAERVRMLLVLNAASQPGTLEEVATRYRQAARAAGVALDDCLLTKQDEAGQLGPALDTLIRHGLRLLFVSTGQRVPEDLEAADATALAEAALAARLPVEAEGASATAPLAVSPWAGELLGQGRRLGLVLSALRRRLTGFATLEAAWDLSALPATLQEARLGGLLEAPPEPLARVGMLWAARRNLPGADWAMPDLGVDARGGWLVLPDLQHRQPAGWPARLAEARAHRGVGVHLLPGLPDAETWLWLDECRSAWVGQARPGQRVQHAGERRPLSGLAALAEPVGERDCRFRGQAARARFARLPVEAGPAGRRGGPAATPMVAWFARLDDPESGRTLGWRYWLTPLRAAEDALPLLVGGLHGEALPRQVRRAWERLDEMLPAETDREVRQLLAGGLAAAATHLDQADDAEADELRRELLALAGGRRRRREAALLEALCYLGTARDAIRHVGAAGLEGLR</sequence>